<reference evidence="13" key="1">
    <citation type="submission" date="2025-08" db="UniProtKB">
        <authorList>
            <consortium name="RefSeq"/>
        </authorList>
    </citation>
    <scope>IDENTIFICATION</scope>
    <source>
        <tissue evidence="13">Whole organism</tissue>
    </source>
</reference>
<feature type="region of interest" description="Disordered" evidence="9">
    <location>
        <begin position="590"/>
        <end position="677"/>
    </location>
</feature>
<dbReference type="AlphaFoldDB" id="A0A9C6X580"/>
<accession>A0A9C6X580</accession>
<dbReference type="GO" id="GO:0005886">
    <property type="term" value="C:plasma membrane"/>
    <property type="evidence" value="ECO:0007669"/>
    <property type="project" value="UniProtKB-SubCell"/>
</dbReference>
<feature type="domain" description="Ionotropic glutamate receptor C-terminal" evidence="11">
    <location>
        <begin position="21"/>
        <end position="305"/>
    </location>
</feature>
<evidence type="ECO:0000256" key="7">
    <source>
        <dbReference type="ARBA" id="ARBA00023170"/>
    </source>
</evidence>
<feature type="transmembrane region" description="Helical" evidence="10">
    <location>
        <begin position="59"/>
        <end position="78"/>
    </location>
</feature>
<evidence type="ECO:0000256" key="3">
    <source>
        <dbReference type="ARBA" id="ARBA00022475"/>
    </source>
</evidence>
<name>A0A9C6X580_FRAOC</name>
<comment type="subcellular location">
    <subcellularLocation>
        <location evidence="1">Cell membrane</location>
        <topology evidence="1">Multi-pass membrane protein</topology>
    </subcellularLocation>
</comment>
<evidence type="ECO:0000256" key="1">
    <source>
        <dbReference type="ARBA" id="ARBA00004651"/>
    </source>
</evidence>
<organism evidence="12 13">
    <name type="scientific">Frankliniella occidentalis</name>
    <name type="common">Western flower thrips</name>
    <name type="synonym">Euthrips occidentalis</name>
    <dbReference type="NCBI Taxonomy" id="133901"/>
    <lineage>
        <taxon>Eukaryota</taxon>
        <taxon>Metazoa</taxon>
        <taxon>Ecdysozoa</taxon>
        <taxon>Arthropoda</taxon>
        <taxon>Hexapoda</taxon>
        <taxon>Insecta</taxon>
        <taxon>Pterygota</taxon>
        <taxon>Neoptera</taxon>
        <taxon>Paraneoptera</taxon>
        <taxon>Thysanoptera</taxon>
        <taxon>Terebrantia</taxon>
        <taxon>Thripoidea</taxon>
        <taxon>Thripidae</taxon>
        <taxon>Frankliniella</taxon>
    </lineage>
</organism>
<keyword evidence="4 10" id="KW-0812">Transmembrane</keyword>
<feature type="transmembrane region" description="Helical" evidence="10">
    <location>
        <begin position="90"/>
        <end position="117"/>
    </location>
</feature>
<dbReference type="GO" id="GO:0015276">
    <property type="term" value="F:ligand-gated monoatomic ion channel activity"/>
    <property type="evidence" value="ECO:0007669"/>
    <property type="project" value="InterPro"/>
</dbReference>
<dbReference type="KEGG" id="foc:113211151"/>
<dbReference type="Gene3D" id="1.10.287.70">
    <property type="match status" value="1"/>
</dbReference>
<dbReference type="RefSeq" id="XP_052129384.1">
    <property type="nucleotide sequence ID" value="XM_052273424.1"/>
</dbReference>
<dbReference type="PANTHER" id="PTHR42643">
    <property type="entry name" value="IONOTROPIC RECEPTOR 20A-RELATED"/>
    <property type="match status" value="1"/>
</dbReference>
<dbReference type="InterPro" id="IPR052192">
    <property type="entry name" value="Insect_Ionotropic_Sensory_Rcpt"/>
</dbReference>
<keyword evidence="5 10" id="KW-1133">Transmembrane helix</keyword>
<feature type="transmembrane region" description="Helical" evidence="10">
    <location>
        <begin position="20"/>
        <end position="39"/>
    </location>
</feature>
<feature type="region of interest" description="Disordered" evidence="9">
    <location>
        <begin position="504"/>
        <end position="570"/>
    </location>
</feature>
<feature type="region of interest" description="Disordered" evidence="9">
    <location>
        <begin position="349"/>
        <end position="391"/>
    </location>
</feature>
<keyword evidence="8" id="KW-0325">Glycoprotein</keyword>
<dbReference type="GO" id="GO:0050906">
    <property type="term" value="P:detection of stimulus involved in sensory perception"/>
    <property type="evidence" value="ECO:0007669"/>
    <property type="project" value="UniProtKB-ARBA"/>
</dbReference>
<dbReference type="Pfam" id="PF00060">
    <property type="entry name" value="Lig_chan"/>
    <property type="match status" value="1"/>
</dbReference>
<evidence type="ECO:0000313" key="13">
    <source>
        <dbReference type="RefSeq" id="XP_052129384.1"/>
    </source>
</evidence>
<protein>
    <submittedName>
        <fullName evidence="13">Ionotropic receptor 21a</fullName>
    </submittedName>
</protein>
<gene>
    <name evidence="13" type="primary">LOC113211151</name>
</gene>
<evidence type="ECO:0000256" key="8">
    <source>
        <dbReference type="ARBA" id="ARBA00023180"/>
    </source>
</evidence>
<dbReference type="Proteomes" id="UP000504606">
    <property type="component" value="Unplaced"/>
</dbReference>
<sequence length="677" mass="75279">MALASVALPRYRAIMGPFQLSVWIALTLTYMFAILPLVYSHSFTLRVLIRSPGQIENMFWYVFGTFTNAFSFKGRDSWTRSSRTSTRMIIGWYWVFSIIVTACYTGCIISFIAFPAFPTVVDYIWQLWEGNYQIGTLRTDGWLTWFRNSSDPMVDRLLEDMDTVPDVWAGIVNITRAYFWKPYAFLGSRLYLEHVVRTNYTAENKRSLMHISSECVAPFWVALIFPKAATYSERFSQVLMRAMQAGITEKLRRDVAWDVMRLQAKNGRTLLQASRGSALKLKSSDERMLTLDDTQGMFLLLGAGFAFAALALFVENMTGRVACCRKYCQPGPRRRSSVGSIPPELLEHYLPGGSVEPSRAGTSSTRHGTHHDNDPGADHEGVRKRRPSTAAQSASAISLDQACWTEGVAEVDVHATDEIRRGLAQVVFSKVVSAVSAAAAFRRGSVDRLREAWTDRGHLDDGEGEQHQHLRVLEDHVLHLSNAWSDRSLASAASDDAHLRVLAEGGSRRGSRSSRGSLYPTLPTTAEQDPDDEQATAIPDPEQVDECQPTRSGRSSLFGSPIHPMDDDDEAVVEDDTCTYVLLHSSSEDIARRPPTPYSRPVPVGRPVASKLGHHRRSSMVVSHWPPPNAEDDGEHGSVGSPQRPPTASFPDTPEGSPRHERGDERTSQSSPTPSST</sequence>
<evidence type="ECO:0000256" key="2">
    <source>
        <dbReference type="ARBA" id="ARBA00008685"/>
    </source>
</evidence>
<feature type="compositionally biased region" description="Low complexity" evidence="9">
    <location>
        <begin position="668"/>
        <end position="677"/>
    </location>
</feature>
<proteinExistence type="inferred from homology"/>
<feature type="compositionally biased region" description="Basic and acidic residues" evidence="9">
    <location>
        <begin position="370"/>
        <end position="381"/>
    </location>
</feature>
<keyword evidence="3" id="KW-1003">Cell membrane</keyword>
<dbReference type="InterPro" id="IPR001320">
    <property type="entry name" value="Iontro_rcpt_C"/>
</dbReference>
<evidence type="ECO:0000259" key="11">
    <source>
        <dbReference type="Pfam" id="PF00060"/>
    </source>
</evidence>
<evidence type="ECO:0000256" key="6">
    <source>
        <dbReference type="ARBA" id="ARBA00023136"/>
    </source>
</evidence>
<feature type="compositionally biased region" description="Basic and acidic residues" evidence="9">
    <location>
        <begin position="657"/>
        <end position="667"/>
    </location>
</feature>
<dbReference type="OrthoDB" id="6500454at2759"/>
<evidence type="ECO:0000256" key="9">
    <source>
        <dbReference type="SAM" id="MobiDB-lite"/>
    </source>
</evidence>
<evidence type="ECO:0000256" key="10">
    <source>
        <dbReference type="SAM" id="Phobius"/>
    </source>
</evidence>
<feature type="compositionally biased region" description="Polar residues" evidence="9">
    <location>
        <begin position="549"/>
        <end position="558"/>
    </location>
</feature>
<keyword evidence="7 13" id="KW-0675">Receptor</keyword>
<keyword evidence="6 10" id="KW-0472">Membrane</keyword>
<evidence type="ECO:0000256" key="4">
    <source>
        <dbReference type="ARBA" id="ARBA00022692"/>
    </source>
</evidence>
<evidence type="ECO:0000256" key="5">
    <source>
        <dbReference type="ARBA" id="ARBA00022989"/>
    </source>
</evidence>
<dbReference type="GeneID" id="113211151"/>
<dbReference type="PANTHER" id="PTHR42643:SF24">
    <property type="entry name" value="IONOTROPIC RECEPTOR 60A"/>
    <property type="match status" value="1"/>
</dbReference>
<keyword evidence="12" id="KW-1185">Reference proteome</keyword>
<comment type="similarity">
    <text evidence="2">Belongs to the glutamate-gated ion channel (TC 1.A.10.1) family.</text>
</comment>
<evidence type="ECO:0000313" key="12">
    <source>
        <dbReference type="Proteomes" id="UP000504606"/>
    </source>
</evidence>